<keyword evidence="7" id="KW-1185">Reference proteome</keyword>
<evidence type="ECO:0000256" key="3">
    <source>
        <dbReference type="ARBA" id="ARBA00023163"/>
    </source>
</evidence>
<reference evidence="7" key="1">
    <citation type="journal article" date="2019" name="Int. J. Syst. Evol. Microbiol.">
        <title>The Global Catalogue of Microorganisms (GCM) 10K type strain sequencing project: providing services to taxonomists for standard genome sequencing and annotation.</title>
        <authorList>
            <consortium name="The Broad Institute Genomics Platform"/>
            <consortium name="The Broad Institute Genome Sequencing Center for Infectious Disease"/>
            <person name="Wu L."/>
            <person name="Ma J."/>
        </authorList>
    </citation>
    <scope>NUCLEOTIDE SEQUENCE [LARGE SCALE GENOMIC DNA]</scope>
    <source>
        <strain evidence="7">CGMCC 4.7237</strain>
    </source>
</reference>
<comment type="caution">
    <text evidence="6">The sequence shown here is derived from an EMBL/GenBank/DDBJ whole genome shotgun (WGS) entry which is preliminary data.</text>
</comment>
<dbReference type="InterPro" id="IPR011006">
    <property type="entry name" value="CheY-like_superfamily"/>
</dbReference>
<accession>A0ABV8HSJ4</accession>
<dbReference type="InterPro" id="IPR016032">
    <property type="entry name" value="Sig_transdc_resp-reg_C-effctor"/>
</dbReference>
<name>A0ABV8HSJ4_9ACTN</name>
<dbReference type="Gene3D" id="3.40.50.2300">
    <property type="match status" value="1"/>
</dbReference>
<dbReference type="SUPFAM" id="SSF52172">
    <property type="entry name" value="CheY-like"/>
    <property type="match status" value="1"/>
</dbReference>
<keyword evidence="4" id="KW-0597">Phosphoprotein</keyword>
<evidence type="ECO:0000256" key="1">
    <source>
        <dbReference type="ARBA" id="ARBA00023015"/>
    </source>
</evidence>
<organism evidence="6 7">
    <name type="scientific">Streptomyces polygonati</name>
    <dbReference type="NCBI Taxonomy" id="1617087"/>
    <lineage>
        <taxon>Bacteria</taxon>
        <taxon>Bacillati</taxon>
        <taxon>Actinomycetota</taxon>
        <taxon>Actinomycetes</taxon>
        <taxon>Kitasatosporales</taxon>
        <taxon>Streptomycetaceae</taxon>
        <taxon>Streptomyces</taxon>
    </lineage>
</organism>
<dbReference type="Pfam" id="PF00196">
    <property type="entry name" value="GerE"/>
    <property type="match status" value="1"/>
</dbReference>
<evidence type="ECO:0000256" key="2">
    <source>
        <dbReference type="ARBA" id="ARBA00023125"/>
    </source>
</evidence>
<gene>
    <name evidence="6" type="ORF">ACFO3J_20700</name>
</gene>
<protein>
    <submittedName>
        <fullName evidence="6">LuxR C-terminal-related transcriptional regulator</fullName>
    </submittedName>
</protein>
<feature type="domain" description="Response regulatory" evidence="5">
    <location>
        <begin position="18"/>
        <end position="133"/>
    </location>
</feature>
<sequence>MTATDHRTTCPSDDTRLRVATVDDDTVIRDGLPLLMPYLDVIGAFNDAESLLTAAPCADLVFIDLKLGGTGRAPRLQGPHAVRAVVQAGYRALVYTNEVRRAILVSCLSAGAGGIVHKAEPVDALAEAARAVAQGRIVITQELTGLAELAERRHLLPGLSPREREVLAGRARGESFPSIGRRLHISAQTAAGYMDGVKAKFADYLRHHSPADLEHYLGLEPADLADWQPKPPGRS</sequence>
<evidence type="ECO:0000313" key="6">
    <source>
        <dbReference type="EMBL" id="MFC4033881.1"/>
    </source>
</evidence>
<dbReference type="Proteomes" id="UP001595765">
    <property type="component" value="Unassembled WGS sequence"/>
</dbReference>
<evidence type="ECO:0000256" key="4">
    <source>
        <dbReference type="PROSITE-ProRule" id="PRU00169"/>
    </source>
</evidence>
<feature type="modified residue" description="4-aspartylphosphate" evidence="4">
    <location>
        <position position="64"/>
    </location>
</feature>
<dbReference type="InterPro" id="IPR000792">
    <property type="entry name" value="Tscrpt_reg_LuxR_C"/>
</dbReference>
<dbReference type="RefSeq" id="WP_386431124.1">
    <property type="nucleotide sequence ID" value="NZ_JBHSBB010000014.1"/>
</dbReference>
<proteinExistence type="predicted"/>
<evidence type="ECO:0000313" key="7">
    <source>
        <dbReference type="Proteomes" id="UP001595765"/>
    </source>
</evidence>
<dbReference type="EMBL" id="JBHSBB010000014">
    <property type="protein sequence ID" value="MFC4033881.1"/>
    <property type="molecule type" value="Genomic_DNA"/>
</dbReference>
<dbReference type="InterPro" id="IPR001789">
    <property type="entry name" value="Sig_transdc_resp-reg_receiver"/>
</dbReference>
<dbReference type="SUPFAM" id="SSF46894">
    <property type="entry name" value="C-terminal effector domain of the bipartite response regulators"/>
    <property type="match status" value="1"/>
</dbReference>
<keyword evidence="1" id="KW-0805">Transcription regulation</keyword>
<dbReference type="PANTHER" id="PTHR43214:SF24">
    <property type="entry name" value="TRANSCRIPTIONAL REGULATORY PROTEIN NARL-RELATED"/>
    <property type="match status" value="1"/>
</dbReference>
<evidence type="ECO:0000259" key="5">
    <source>
        <dbReference type="PROSITE" id="PS50110"/>
    </source>
</evidence>
<keyword evidence="2" id="KW-0238">DNA-binding</keyword>
<dbReference type="InterPro" id="IPR039420">
    <property type="entry name" value="WalR-like"/>
</dbReference>
<dbReference type="PANTHER" id="PTHR43214">
    <property type="entry name" value="TWO-COMPONENT RESPONSE REGULATOR"/>
    <property type="match status" value="1"/>
</dbReference>
<keyword evidence="3" id="KW-0804">Transcription</keyword>
<dbReference type="PROSITE" id="PS50110">
    <property type="entry name" value="RESPONSE_REGULATORY"/>
    <property type="match status" value="1"/>
</dbReference>